<feature type="region of interest" description="Disordered" evidence="1">
    <location>
        <begin position="20"/>
        <end position="75"/>
    </location>
</feature>
<sequence>MLIAANHILLGAHWLPRFGLRPESGATAPSAARARTTARELVAETDRIASLLTGDRPGPARRRTAPDSDPPTPLSVDLEVWMTSLAHQLTRIEASLTPPPGPPVMSSQRRTAPPG</sequence>
<feature type="compositionally biased region" description="Basic and acidic residues" evidence="1">
    <location>
        <begin position="37"/>
        <end position="47"/>
    </location>
</feature>
<feature type="compositionally biased region" description="Polar residues" evidence="1">
    <location>
        <begin position="105"/>
        <end position="115"/>
    </location>
</feature>
<comment type="caution">
    <text evidence="2">The sequence shown here is derived from an EMBL/GenBank/DDBJ whole genome shotgun (WGS) entry which is preliminary data.</text>
</comment>
<gene>
    <name evidence="2" type="ORF">Smic_80460</name>
</gene>
<dbReference type="Proteomes" id="UP000498740">
    <property type="component" value="Unassembled WGS sequence"/>
</dbReference>
<protein>
    <recommendedName>
        <fullName evidence="4">FUSC family protein</fullName>
    </recommendedName>
</protein>
<accession>A0A7J0D428</accession>
<proteinExistence type="predicted"/>
<reference evidence="2 3" key="1">
    <citation type="submission" date="2020-05" db="EMBL/GenBank/DDBJ databases">
        <title>Whole genome shotgun sequence of Streptomyces microflavus NBRC 13062.</title>
        <authorList>
            <person name="Komaki H."/>
            <person name="Tamura T."/>
        </authorList>
    </citation>
    <scope>NUCLEOTIDE SEQUENCE [LARGE SCALE GENOMIC DNA]</scope>
    <source>
        <strain evidence="2 3">NBRC 13062</strain>
    </source>
</reference>
<name>A0A7J0D428_STRMI</name>
<evidence type="ECO:0000313" key="2">
    <source>
        <dbReference type="EMBL" id="GFN09490.1"/>
    </source>
</evidence>
<feature type="compositionally biased region" description="Low complexity" evidence="1">
    <location>
        <begin position="26"/>
        <end position="35"/>
    </location>
</feature>
<evidence type="ECO:0000313" key="3">
    <source>
        <dbReference type="Proteomes" id="UP000498740"/>
    </source>
</evidence>
<dbReference type="AlphaFoldDB" id="A0A7J0D428"/>
<evidence type="ECO:0000256" key="1">
    <source>
        <dbReference type="SAM" id="MobiDB-lite"/>
    </source>
</evidence>
<evidence type="ECO:0008006" key="4">
    <source>
        <dbReference type="Google" id="ProtNLM"/>
    </source>
</evidence>
<dbReference type="EMBL" id="BLWD01000002">
    <property type="protein sequence ID" value="GFN09490.1"/>
    <property type="molecule type" value="Genomic_DNA"/>
</dbReference>
<organism evidence="2 3">
    <name type="scientific">Streptomyces microflavus</name>
    <name type="common">Streptomyces lipmanii</name>
    <dbReference type="NCBI Taxonomy" id="1919"/>
    <lineage>
        <taxon>Bacteria</taxon>
        <taxon>Bacillati</taxon>
        <taxon>Actinomycetota</taxon>
        <taxon>Actinomycetes</taxon>
        <taxon>Kitasatosporales</taxon>
        <taxon>Streptomycetaceae</taxon>
        <taxon>Streptomyces</taxon>
    </lineage>
</organism>
<feature type="region of interest" description="Disordered" evidence="1">
    <location>
        <begin position="91"/>
        <end position="115"/>
    </location>
</feature>